<dbReference type="NCBIfam" id="NF033194">
    <property type="entry name" value="lipo_EMYY"/>
    <property type="match status" value="1"/>
</dbReference>
<dbReference type="Proteomes" id="UP000315103">
    <property type="component" value="Unassembled WGS sequence"/>
</dbReference>
<protein>
    <submittedName>
        <fullName evidence="1">EMYY motif lipoprotein</fullName>
    </submittedName>
</protein>
<evidence type="ECO:0000313" key="2">
    <source>
        <dbReference type="Proteomes" id="UP000315103"/>
    </source>
</evidence>
<comment type="caution">
    <text evidence="1">The sequence shown here is derived from an EMBL/GenBank/DDBJ whole genome shotgun (WGS) entry which is preliminary data.</text>
</comment>
<dbReference type="AlphaFoldDB" id="A0A558ARB7"/>
<keyword evidence="2" id="KW-1185">Reference proteome</keyword>
<name>A0A558ARB7_9STAP</name>
<keyword evidence="1" id="KW-0449">Lipoprotein</keyword>
<reference evidence="1 2" key="1">
    <citation type="submission" date="2019-07" db="EMBL/GenBank/DDBJ databases">
        <title>Salinicoccus cyprini sp. nov., isolated from gastro-intestinal tract of mirror carp, Cyprinus carpio var. specularis, collected from Gobind Sagar Reservoir, Himachal Pradesh, India.</title>
        <authorList>
            <person name="Talwar C."/>
            <person name="Singh A.K."/>
            <person name="Lal R."/>
            <person name="Negi R.K."/>
        </authorList>
    </citation>
    <scope>NUCLEOTIDE SEQUENCE [LARGE SCALE GENOMIC DNA]</scope>
    <source>
        <strain evidence="1 2">CT19</strain>
    </source>
</reference>
<dbReference type="EMBL" id="VMSJ01000006">
    <property type="protein sequence ID" value="TVT26813.1"/>
    <property type="molecule type" value="Genomic_DNA"/>
</dbReference>
<evidence type="ECO:0000313" key="1">
    <source>
        <dbReference type="EMBL" id="TVT26813.1"/>
    </source>
</evidence>
<accession>A0A558ARB7</accession>
<dbReference type="OrthoDB" id="2417203at2"/>
<dbReference type="InterPro" id="IPR048013">
    <property type="entry name" value="EMYY_lipop"/>
</dbReference>
<sequence length="292" mass="33536">MNGVLVLMFAMLGAGCGPGLKENFEDYMTSMEDVHALDTEYENKMGQLDIDGLPEELSPRNTDIDLEKLTAISEALDQEIMPVIEQMNDKVGNIEVTNDQLADLHDTYTESLEVKQNFVQGLNDYVETYALSVRSNEELIQLSQDFMENQEERDEVIDSAGSGEETEEIDAIISQINENSAELEAESEILQLDESQVTKMEHIENVLLPLIDGHIQTFNQMNLETDSAVRVRSLTLEMYYGFRKYYQERKSSMEYNNRLQELQLQNILPLRETYEQLDEDYNAQVEEIESEL</sequence>
<gene>
    <name evidence="1" type="ORF">FO441_12185</name>
</gene>
<proteinExistence type="predicted"/>
<organism evidence="1 2">
    <name type="scientific">Salinicoccus cyprini</name>
    <dbReference type="NCBI Taxonomy" id="2493691"/>
    <lineage>
        <taxon>Bacteria</taxon>
        <taxon>Bacillati</taxon>
        <taxon>Bacillota</taxon>
        <taxon>Bacilli</taxon>
        <taxon>Bacillales</taxon>
        <taxon>Staphylococcaceae</taxon>
        <taxon>Salinicoccus</taxon>
    </lineage>
</organism>